<evidence type="ECO:0000256" key="1">
    <source>
        <dbReference type="SAM" id="Phobius"/>
    </source>
</evidence>
<dbReference type="OrthoDB" id="2014701at2759"/>
<reference evidence="3 4" key="1">
    <citation type="journal article" date="2019" name="Genome Biol. Evol.">
        <title>Insights into the evolution of the New World diploid cottons (Gossypium, subgenus Houzingenia) based on genome sequencing.</title>
        <authorList>
            <person name="Grover C.E."/>
            <person name="Arick M.A. 2nd"/>
            <person name="Thrash A."/>
            <person name="Conover J.L."/>
            <person name="Sanders W.S."/>
            <person name="Peterson D.G."/>
            <person name="Frelichowski J.E."/>
            <person name="Scheffler J.A."/>
            <person name="Scheffler B.E."/>
            <person name="Wendel J.F."/>
        </authorList>
    </citation>
    <scope>NUCLEOTIDE SEQUENCE [LARGE SCALE GENOMIC DNA]</scope>
    <source>
        <strain evidence="3">1</strain>
        <tissue evidence="3">Leaf</tissue>
    </source>
</reference>
<sequence length="290" mass="34117">MCNPLTKDASNVQLPAVRTDFYVFWARYVDEFEDFLPFSCLVDLLQLLFSWKFEIKMQYSFYFYFEGLISSAVVRLDSIEIYNTHEWIAEPTVYFVCKGENMTVLPDVTKADTVYTFKGEESWQKGQNAILLLVQRPPWDFYRYIEIQETNEPLTELKSKKCKRCGFYEKDTFKSDDVFDEWEFCASDFKANGKYILFKEKELNVTFNCEECTSLPAGTFNTDTNNDNKGNKLRVAIIVLIVLVASTVTIFGLMMAYKYWQKRKRQQDQARFLKLFEEGDDLEDELELGN</sequence>
<dbReference type="Proteomes" id="UP000593576">
    <property type="component" value="Unassembled WGS sequence"/>
</dbReference>
<gene>
    <name evidence="3" type="ORF">Goshw_029754</name>
</gene>
<dbReference type="PANTHER" id="PTHR33780">
    <property type="entry name" value="EXPRESSED PROTEIN"/>
    <property type="match status" value="1"/>
</dbReference>
<organism evidence="3 4">
    <name type="scientific">Gossypium schwendimanii</name>
    <name type="common">Cotton</name>
    <dbReference type="NCBI Taxonomy" id="34291"/>
    <lineage>
        <taxon>Eukaryota</taxon>
        <taxon>Viridiplantae</taxon>
        <taxon>Streptophyta</taxon>
        <taxon>Embryophyta</taxon>
        <taxon>Tracheophyta</taxon>
        <taxon>Spermatophyta</taxon>
        <taxon>Magnoliopsida</taxon>
        <taxon>eudicotyledons</taxon>
        <taxon>Gunneridae</taxon>
        <taxon>Pentapetalae</taxon>
        <taxon>rosids</taxon>
        <taxon>malvids</taxon>
        <taxon>Malvales</taxon>
        <taxon>Malvaceae</taxon>
        <taxon>Malvoideae</taxon>
        <taxon>Gossypium</taxon>
    </lineage>
</organism>
<feature type="domain" description="DUF7953" evidence="2">
    <location>
        <begin position="71"/>
        <end position="125"/>
    </location>
</feature>
<comment type="caution">
    <text evidence="3">The sequence shown here is derived from an EMBL/GenBank/DDBJ whole genome shotgun (WGS) entry which is preliminary data.</text>
</comment>
<keyword evidence="1" id="KW-0812">Transmembrane</keyword>
<evidence type="ECO:0000313" key="4">
    <source>
        <dbReference type="Proteomes" id="UP000593576"/>
    </source>
</evidence>
<name>A0A7J9N2U9_GOSSC</name>
<evidence type="ECO:0000313" key="3">
    <source>
        <dbReference type="EMBL" id="MBA0877653.1"/>
    </source>
</evidence>
<proteinExistence type="predicted"/>
<keyword evidence="4" id="KW-1185">Reference proteome</keyword>
<keyword evidence="1" id="KW-1133">Transmembrane helix</keyword>
<feature type="domain" description="DUF7953" evidence="2">
    <location>
        <begin position="146"/>
        <end position="210"/>
    </location>
</feature>
<protein>
    <recommendedName>
        <fullName evidence="2">DUF7953 domain-containing protein</fullName>
    </recommendedName>
</protein>
<feature type="transmembrane region" description="Helical" evidence="1">
    <location>
        <begin position="235"/>
        <end position="257"/>
    </location>
</feature>
<dbReference type="AlphaFoldDB" id="A0A7J9N2U9"/>
<evidence type="ECO:0000259" key="2">
    <source>
        <dbReference type="Pfam" id="PF25829"/>
    </source>
</evidence>
<dbReference type="EMBL" id="JABFAF010268941">
    <property type="protein sequence ID" value="MBA0877653.1"/>
    <property type="molecule type" value="Genomic_DNA"/>
</dbReference>
<accession>A0A7J9N2U9</accession>
<dbReference type="PANTHER" id="PTHR33780:SF3">
    <property type="entry name" value="EXPRESSED PROTEIN"/>
    <property type="match status" value="1"/>
</dbReference>
<dbReference type="InterPro" id="IPR057713">
    <property type="entry name" value="DUF7953"/>
</dbReference>
<keyword evidence="1" id="KW-0472">Membrane</keyword>
<dbReference type="Pfam" id="PF25829">
    <property type="entry name" value="DUF7953"/>
    <property type="match status" value="2"/>
</dbReference>